<organism evidence="1 2">
    <name type="scientific">Shewanella violacea (strain JCM 10179 / CIP 106290 / LMG 19151 / DSS12)</name>
    <dbReference type="NCBI Taxonomy" id="637905"/>
    <lineage>
        <taxon>Bacteria</taxon>
        <taxon>Pseudomonadati</taxon>
        <taxon>Pseudomonadota</taxon>
        <taxon>Gammaproteobacteria</taxon>
        <taxon>Alteromonadales</taxon>
        <taxon>Shewanellaceae</taxon>
        <taxon>Shewanella</taxon>
    </lineage>
</organism>
<sequence length="86" mass="9825">MVVNDLNIAIAMLENQGFEILIVPEIMLPSIKRDFAQFDSLFKVHSYRFKPQGIKCFGFSHKYQLIIEPDTLSTCVEAAYEDGLLI</sequence>
<dbReference type="HOGENOM" id="CLU_2496181_0_0_6"/>
<dbReference type="KEGG" id="svo:SVI_1774"/>
<name>D4ZJ96_SHEVD</name>
<accession>D4ZJ96</accession>
<keyword evidence="2" id="KW-1185">Reference proteome</keyword>
<evidence type="ECO:0000313" key="2">
    <source>
        <dbReference type="Proteomes" id="UP000002350"/>
    </source>
</evidence>
<evidence type="ECO:0000313" key="1">
    <source>
        <dbReference type="EMBL" id="BAJ01745.1"/>
    </source>
</evidence>
<dbReference type="EMBL" id="AP011177">
    <property type="protein sequence ID" value="BAJ01745.1"/>
    <property type="molecule type" value="Genomic_DNA"/>
</dbReference>
<proteinExistence type="predicted"/>
<reference evidence="2" key="1">
    <citation type="journal article" date="2010" name="Mol. Biosyst.">
        <title>Complete genome sequence and comparative analysis of Shewanella violacea, a psychrophilic and piezophilic bacterium from deep sea floor sediments.</title>
        <authorList>
            <person name="Aono E."/>
            <person name="Baba T."/>
            <person name="Ara T."/>
            <person name="Nishi T."/>
            <person name="Nakamichi T."/>
            <person name="Inamoto E."/>
            <person name="Toyonaga H."/>
            <person name="Hasegawa M."/>
            <person name="Takai Y."/>
            <person name="Okumura Y."/>
            <person name="Baba M."/>
            <person name="Tomita M."/>
            <person name="Kato C."/>
            <person name="Oshima T."/>
            <person name="Nakasone K."/>
            <person name="Mori H."/>
        </authorList>
    </citation>
    <scope>NUCLEOTIDE SEQUENCE [LARGE SCALE GENOMIC DNA]</scope>
    <source>
        <strain evidence="2">JCM 10179 / CIP 106290 / LMG 19151 / DSS12</strain>
    </source>
</reference>
<protein>
    <submittedName>
        <fullName evidence="1">Uncharacterized protein</fullName>
    </submittedName>
</protein>
<dbReference type="AlphaFoldDB" id="D4ZJ96"/>
<gene>
    <name evidence="1" type="ordered locus">SVI_1774</name>
</gene>
<dbReference type="Proteomes" id="UP000002350">
    <property type="component" value="Chromosome"/>
</dbReference>